<dbReference type="InterPro" id="IPR003660">
    <property type="entry name" value="HAMP_dom"/>
</dbReference>
<dbReference type="GO" id="GO:0006935">
    <property type="term" value="P:chemotaxis"/>
    <property type="evidence" value="ECO:0007669"/>
    <property type="project" value="InterPro"/>
</dbReference>
<evidence type="ECO:0000256" key="3">
    <source>
        <dbReference type="ARBA" id="ARBA00023224"/>
    </source>
</evidence>
<dbReference type="SUPFAM" id="SSF58104">
    <property type="entry name" value="Methyl-accepting chemotaxis protein (MCP) signaling domain"/>
    <property type="match status" value="1"/>
</dbReference>
<dbReference type="OrthoDB" id="5171849at2"/>
<evidence type="ECO:0000256" key="6">
    <source>
        <dbReference type="SAM" id="MobiDB-lite"/>
    </source>
</evidence>
<feature type="transmembrane region" description="Helical" evidence="7">
    <location>
        <begin position="69"/>
        <end position="92"/>
    </location>
</feature>
<dbReference type="Proteomes" id="UP000225548">
    <property type="component" value="Unassembled WGS sequence"/>
</dbReference>
<feature type="transmembrane region" description="Helical" evidence="7">
    <location>
        <begin position="244"/>
        <end position="266"/>
    </location>
</feature>
<evidence type="ECO:0000259" key="8">
    <source>
        <dbReference type="PROSITE" id="PS50111"/>
    </source>
</evidence>
<evidence type="ECO:0000256" key="5">
    <source>
        <dbReference type="PROSITE-ProRule" id="PRU00284"/>
    </source>
</evidence>
<evidence type="ECO:0000256" key="7">
    <source>
        <dbReference type="SAM" id="Phobius"/>
    </source>
</evidence>
<keyword evidence="7" id="KW-0472">Membrane</keyword>
<dbReference type="Pfam" id="PF00672">
    <property type="entry name" value="HAMP"/>
    <property type="match status" value="1"/>
</dbReference>
<keyword evidence="3 5" id="KW-0807">Transducer</keyword>
<keyword evidence="11" id="KW-1185">Reference proteome</keyword>
<evidence type="ECO:0000313" key="11">
    <source>
        <dbReference type="Proteomes" id="UP000225548"/>
    </source>
</evidence>
<dbReference type="GO" id="GO:0016020">
    <property type="term" value="C:membrane"/>
    <property type="evidence" value="ECO:0007669"/>
    <property type="project" value="InterPro"/>
</dbReference>
<proteinExistence type="inferred from homology"/>
<feature type="domain" description="Methyl-accepting transducer" evidence="8">
    <location>
        <begin position="323"/>
        <end position="559"/>
    </location>
</feature>
<reference evidence="10 11" key="1">
    <citation type="submission" date="2017-10" db="EMBL/GenBank/DDBJ databases">
        <title>Sequencing the genomes of 1000 actinobacteria strains.</title>
        <authorList>
            <person name="Klenk H.-P."/>
        </authorList>
    </citation>
    <scope>NUCLEOTIDE SEQUENCE [LARGE SCALE GENOMIC DNA]</scope>
    <source>
        <strain evidence="10 11">DSM 18966</strain>
    </source>
</reference>
<evidence type="ECO:0000256" key="2">
    <source>
        <dbReference type="ARBA" id="ARBA00022989"/>
    </source>
</evidence>
<feature type="domain" description="HAMP" evidence="9">
    <location>
        <begin position="266"/>
        <end position="318"/>
    </location>
</feature>
<evidence type="ECO:0000259" key="9">
    <source>
        <dbReference type="PROSITE" id="PS50885"/>
    </source>
</evidence>
<dbReference type="AlphaFoldDB" id="A0A2A9DZY5"/>
<keyword evidence="1 7" id="KW-0812">Transmembrane</keyword>
<comment type="similarity">
    <text evidence="4">Belongs to the methyl-accepting chemotaxis (MCP) protein family.</text>
</comment>
<dbReference type="PANTHER" id="PTHR32089">
    <property type="entry name" value="METHYL-ACCEPTING CHEMOTAXIS PROTEIN MCPB"/>
    <property type="match status" value="1"/>
</dbReference>
<dbReference type="Gene3D" id="1.10.287.950">
    <property type="entry name" value="Methyl-accepting chemotaxis protein"/>
    <property type="match status" value="1"/>
</dbReference>
<dbReference type="Pfam" id="PF00015">
    <property type="entry name" value="MCPsignal"/>
    <property type="match status" value="1"/>
</dbReference>
<sequence>MPALRTPPVLVRGLAGSITTARSRVAATWASSGGRLRARATSTAPTGQPARQPGGLRARWTDRSIVTKIMVAVGVMAVAAVLAGGVGAASLATVDRQSDELYVSHVVPMQYLSDVQAMFQADRARTLQYGLVNEFTRAELEAQLEQSLGELQALIVKYTPYAIRSNDMETLAYGIDNYHDMAASGLFPLVDSESERAFGLYVDGTMEPLSSIVVDPLQRETLAQSDAVAELSAQIHTTATRSTILIVVATALGALSALGLALVVALSVKSRLGSVQTALAAVGEGDLTVASGITGHDEIGDLAGSLALTQENLRTLVAKVAAASHSVRGAVNDLSDANATVATGSEATSTQAVVVASAAEEVSRSIQTVAAGAEEMAASIQEIAVNAQAAAEVARSATSVADSAHESVGRLGVSSEGIDAVVRSIVKIAAQTNLLALNATIEAARAGEAGKGFAVVASEVKDLAASTARATQEIVERVGAIRLDTASAAGAITEIATIVATIDDYQMTIASAVEEQTATTQEMTRSVNEAATGSGEIAANITGVASAASESSETVTRMGSTVELLLRTSGELDDQVTQFTY</sequence>
<name>A0A2A9DZY5_9MICO</name>
<dbReference type="PRINTS" id="PR00260">
    <property type="entry name" value="CHEMTRNSDUCR"/>
</dbReference>
<dbReference type="GO" id="GO:0007165">
    <property type="term" value="P:signal transduction"/>
    <property type="evidence" value="ECO:0007669"/>
    <property type="project" value="UniProtKB-KW"/>
</dbReference>
<dbReference type="CDD" id="cd06225">
    <property type="entry name" value="HAMP"/>
    <property type="match status" value="1"/>
</dbReference>
<feature type="region of interest" description="Disordered" evidence="6">
    <location>
        <begin position="36"/>
        <end position="56"/>
    </location>
</feature>
<dbReference type="InterPro" id="IPR004090">
    <property type="entry name" value="Chemotax_Me-accpt_rcpt"/>
</dbReference>
<dbReference type="RefSeq" id="WP_098453658.1">
    <property type="nucleotide sequence ID" value="NZ_PDJG01000001.1"/>
</dbReference>
<dbReference type="Pfam" id="PF12729">
    <property type="entry name" value="4HB_MCP_1"/>
    <property type="match status" value="1"/>
</dbReference>
<dbReference type="InterPro" id="IPR004089">
    <property type="entry name" value="MCPsignal_dom"/>
</dbReference>
<dbReference type="PANTHER" id="PTHR32089:SF112">
    <property type="entry name" value="LYSOZYME-LIKE PROTEIN-RELATED"/>
    <property type="match status" value="1"/>
</dbReference>
<accession>A0A2A9DZY5</accession>
<dbReference type="PROSITE" id="PS50111">
    <property type="entry name" value="CHEMOTAXIS_TRANSDUC_2"/>
    <property type="match status" value="1"/>
</dbReference>
<comment type="caution">
    <text evidence="10">The sequence shown here is derived from an EMBL/GenBank/DDBJ whole genome shotgun (WGS) entry which is preliminary data.</text>
</comment>
<dbReference type="SMART" id="SM00304">
    <property type="entry name" value="HAMP"/>
    <property type="match status" value="1"/>
</dbReference>
<keyword evidence="2 7" id="KW-1133">Transmembrane helix</keyword>
<dbReference type="SMART" id="SM00283">
    <property type="entry name" value="MA"/>
    <property type="match status" value="1"/>
</dbReference>
<protein>
    <submittedName>
        <fullName evidence="10">Methyl-accepting chemotaxis sensory transducer</fullName>
    </submittedName>
</protein>
<dbReference type="GO" id="GO:0004888">
    <property type="term" value="F:transmembrane signaling receptor activity"/>
    <property type="evidence" value="ECO:0007669"/>
    <property type="project" value="InterPro"/>
</dbReference>
<gene>
    <name evidence="10" type="ORF">ATL42_0077</name>
</gene>
<evidence type="ECO:0000313" key="10">
    <source>
        <dbReference type="EMBL" id="PFG32258.1"/>
    </source>
</evidence>
<evidence type="ECO:0000256" key="1">
    <source>
        <dbReference type="ARBA" id="ARBA00022692"/>
    </source>
</evidence>
<dbReference type="EMBL" id="PDJG01000001">
    <property type="protein sequence ID" value="PFG32258.1"/>
    <property type="molecule type" value="Genomic_DNA"/>
</dbReference>
<dbReference type="InterPro" id="IPR024478">
    <property type="entry name" value="HlyB_4HB_MCP"/>
</dbReference>
<evidence type="ECO:0000256" key="4">
    <source>
        <dbReference type="ARBA" id="ARBA00029447"/>
    </source>
</evidence>
<dbReference type="PROSITE" id="PS50885">
    <property type="entry name" value="HAMP"/>
    <property type="match status" value="1"/>
</dbReference>
<organism evidence="10 11">
    <name type="scientific">Sanguibacter antarcticus</name>
    <dbReference type="NCBI Taxonomy" id="372484"/>
    <lineage>
        <taxon>Bacteria</taxon>
        <taxon>Bacillati</taxon>
        <taxon>Actinomycetota</taxon>
        <taxon>Actinomycetes</taxon>
        <taxon>Micrococcales</taxon>
        <taxon>Sanguibacteraceae</taxon>
        <taxon>Sanguibacter</taxon>
    </lineage>
</organism>